<accession>A0ABW2INF3</accession>
<evidence type="ECO:0000313" key="4">
    <source>
        <dbReference type="Proteomes" id="UP001596492"/>
    </source>
</evidence>
<sequence>MNYSRRGILLAGAASMAACSMPNTSNEKDNIEGSENSASKPILPVGGYIEETASGIEDLIDVSSPVEVIGEGYNWVEGPAWHQARNALYFSDVNDNVIYEWTTKAGVKPFETPGGVAQENAPGKIRLGSNGLWVLPNGDMMICNHGTRAVERFDFQTRKRTTIASTFQGKRLNSPNDVVVASDGTVYFTDPVSGLEGANQSPLKEQPHNGVYRVDVNGEISLLLEDMIFPNGVSLSPDERYLYIAQSEKSEAFVRRVELLADGGLGEDKIWFDARPFYVDGAIGNPDGMAVSKSGHLAVTGPGGIFLLTPDGKLLGRIRTKWFASNCCFGEDGQTLFITADDYMLRVKTKMTGVQWV</sequence>
<gene>
    <name evidence="3" type="ORF">ACFQS8_13800</name>
</gene>
<evidence type="ECO:0000313" key="3">
    <source>
        <dbReference type="EMBL" id="MFC7292701.1"/>
    </source>
</evidence>
<keyword evidence="1" id="KW-0378">Hydrolase</keyword>
<dbReference type="InterPro" id="IPR013658">
    <property type="entry name" value="SGL"/>
</dbReference>
<dbReference type="PANTHER" id="PTHR47572">
    <property type="entry name" value="LIPOPROTEIN-RELATED"/>
    <property type="match status" value="1"/>
</dbReference>
<evidence type="ECO:0000256" key="1">
    <source>
        <dbReference type="ARBA" id="ARBA00022801"/>
    </source>
</evidence>
<comment type="caution">
    <text evidence="3">The sequence shown here is derived from an EMBL/GenBank/DDBJ whole genome shotgun (WGS) entry which is preliminary data.</text>
</comment>
<dbReference type="EMBL" id="JBHTBR010000005">
    <property type="protein sequence ID" value="MFC7292701.1"/>
    <property type="molecule type" value="Genomic_DNA"/>
</dbReference>
<reference evidence="4" key="1">
    <citation type="journal article" date="2019" name="Int. J. Syst. Evol. Microbiol.">
        <title>The Global Catalogue of Microorganisms (GCM) 10K type strain sequencing project: providing services to taxonomists for standard genome sequencing and annotation.</title>
        <authorList>
            <consortium name="The Broad Institute Genomics Platform"/>
            <consortium name="The Broad Institute Genome Sequencing Center for Infectious Disease"/>
            <person name="Wu L."/>
            <person name="Ma J."/>
        </authorList>
    </citation>
    <scope>NUCLEOTIDE SEQUENCE [LARGE SCALE GENOMIC DNA]</scope>
    <source>
        <strain evidence="4">CCUG 51308</strain>
    </source>
</reference>
<keyword evidence="4" id="KW-1185">Reference proteome</keyword>
<dbReference type="PRINTS" id="PR01790">
    <property type="entry name" value="SMP30FAMILY"/>
</dbReference>
<dbReference type="Proteomes" id="UP001596492">
    <property type="component" value="Unassembled WGS sequence"/>
</dbReference>
<dbReference type="Gene3D" id="2.120.10.30">
    <property type="entry name" value="TolB, C-terminal domain"/>
    <property type="match status" value="1"/>
</dbReference>
<dbReference type="SUPFAM" id="SSF63829">
    <property type="entry name" value="Calcium-dependent phosphotriesterase"/>
    <property type="match status" value="1"/>
</dbReference>
<feature type="domain" description="SMP-30/Gluconolactonase/LRE-like region" evidence="2">
    <location>
        <begin position="76"/>
        <end position="340"/>
    </location>
</feature>
<protein>
    <submittedName>
        <fullName evidence="3">SMP-30/gluconolactonase/LRE family protein</fullName>
    </submittedName>
</protein>
<organism evidence="3 4">
    <name type="scientific">Hirschia litorea</name>
    <dbReference type="NCBI Taxonomy" id="1199156"/>
    <lineage>
        <taxon>Bacteria</taxon>
        <taxon>Pseudomonadati</taxon>
        <taxon>Pseudomonadota</taxon>
        <taxon>Alphaproteobacteria</taxon>
        <taxon>Hyphomonadales</taxon>
        <taxon>Hyphomonadaceae</taxon>
        <taxon>Hirschia</taxon>
    </lineage>
</organism>
<dbReference type="InterPro" id="IPR005511">
    <property type="entry name" value="SMP-30"/>
</dbReference>
<dbReference type="InterPro" id="IPR011042">
    <property type="entry name" value="6-blade_b-propeller_TolB-like"/>
</dbReference>
<dbReference type="RefSeq" id="WP_382168347.1">
    <property type="nucleotide sequence ID" value="NZ_JBHTBR010000005.1"/>
</dbReference>
<name>A0ABW2INF3_9PROT</name>
<proteinExistence type="predicted"/>
<dbReference type="Pfam" id="PF08450">
    <property type="entry name" value="SGL"/>
    <property type="match status" value="1"/>
</dbReference>
<dbReference type="InterPro" id="IPR051262">
    <property type="entry name" value="SMP-30/CGR1_Lactonase"/>
</dbReference>
<dbReference type="PANTHER" id="PTHR47572:SF4">
    <property type="entry name" value="LACTONASE DRP35"/>
    <property type="match status" value="1"/>
</dbReference>
<dbReference type="PROSITE" id="PS51257">
    <property type="entry name" value="PROKAR_LIPOPROTEIN"/>
    <property type="match status" value="1"/>
</dbReference>
<evidence type="ECO:0000259" key="2">
    <source>
        <dbReference type="Pfam" id="PF08450"/>
    </source>
</evidence>